<evidence type="ECO:0000256" key="7">
    <source>
        <dbReference type="RuleBase" id="RU363079"/>
    </source>
</evidence>
<organism evidence="8 9">
    <name type="scientific">Neotoma lepida</name>
    <name type="common">Desert woodrat</name>
    <dbReference type="NCBI Taxonomy" id="56216"/>
    <lineage>
        <taxon>Eukaryota</taxon>
        <taxon>Metazoa</taxon>
        <taxon>Chordata</taxon>
        <taxon>Craniata</taxon>
        <taxon>Vertebrata</taxon>
        <taxon>Euteleostomi</taxon>
        <taxon>Mammalia</taxon>
        <taxon>Eutheria</taxon>
        <taxon>Euarchontoglires</taxon>
        <taxon>Glires</taxon>
        <taxon>Rodentia</taxon>
        <taxon>Myomorpha</taxon>
        <taxon>Muroidea</taxon>
        <taxon>Cricetidae</taxon>
        <taxon>Neotominae</taxon>
        <taxon>Neotoma</taxon>
    </lineage>
</organism>
<dbReference type="STRING" id="56216.A0A1A6GXW3"/>
<evidence type="ECO:0000256" key="5">
    <source>
        <dbReference type="ARBA" id="ARBA00022989"/>
    </source>
</evidence>
<protein>
    <recommendedName>
        <fullName evidence="7">Transmembrane 9 superfamily member</fullName>
    </recommendedName>
</protein>
<evidence type="ECO:0000256" key="6">
    <source>
        <dbReference type="ARBA" id="ARBA00023136"/>
    </source>
</evidence>
<accession>A0A1A6GXW3</accession>
<dbReference type="Proteomes" id="UP000092124">
    <property type="component" value="Unassembled WGS sequence"/>
</dbReference>
<reference evidence="8 9" key="1">
    <citation type="submission" date="2016-06" db="EMBL/GenBank/DDBJ databases">
        <title>The Draft Genome Sequence and Annotation of the Desert Woodrat Neotoma lepida.</title>
        <authorList>
            <person name="Campbell M."/>
            <person name="Oakeson K.F."/>
            <person name="Yandell M."/>
            <person name="Halpert J.R."/>
            <person name="Dearing D."/>
        </authorList>
    </citation>
    <scope>NUCLEOTIDE SEQUENCE [LARGE SCALE GENOMIC DNA]</scope>
    <source>
        <strain evidence="8">417</strain>
        <tissue evidence="8">Liver</tissue>
    </source>
</reference>
<dbReference type="GO" id="GO:0072657">
    <property type="term" value="P:protein localization to membrane"/>
    <property type="evidence" value="ECO:0007669"/>
    <property type="project" value="TreeGrafter"/>
</dbReference>
<evidence type="ECO:0000313" key="8">
    <source>
        <dbReference type="EMBL" id="OBS71006.1"/>
    </source>
</evidence>
<keyword evidence="3" id="KW-0812">Transmembrane</keyword>
<dbReference type="InterPro" id="IPR004240">
    <property type="entry name" value="EMP70"/>
</dbReference>
<comment type="caution">
    <text evidence="8">The sequence shown here is derived from an EMBL/GenBank/DDBJ whole genome shotgun (WGS) entry which is preliminary data.</text>
</comment>
<name>A0A1A6GXW3_NEOLE</name>
<keyword evidence="5" id="KW-1133">Transmembrane helix</keyword>
<dbReference type="EMBL" id="LZPO01066262">
    <property type="protein sequence ID" value="OBS71006.1"/>
    <property type="molecule type" value="Genomic_DNA"/>
</dbReference>
<evidence type="ECO:0000313" key="9">
    <source>
        <dbReference type="Proteomes" id="UP000092124"/>
    </source>
</evidence>
<proteinExistence type="inferred from homology"/>
<keyword evidence="4" id="KW-0732">Signal</keyword>
<feature type="non-terminal residue" evidence="8">
    <location>
        <position position="277"/>
    </location>
</feature>
<evidence type="ECO:0000256" key="4">
    <source>
        <dbReference type="ARBA" id="ARBA00022729"/>
    </source>
</evidence>
<sequence>MPVREAAVEMRTKLFLALPGLRWLLWLWLMAATCNAFYLPGLVPITYCEDGHPNLRCQSSIQVYADKFYSVENVLNYDYESFDFCQDSWKKTPSETLGKILSGERIISCPYKFSFNKEETCRKVCVKSYAPENEDQMNKLAFLKNGIKQNYYHHWVIDNTRVIWCYDMEDEHSCESGFPIGCFNTPSGQLKGPCLINSEFSKNSLYLFNHFDITIKYHMESVATGNVAKLVSSRVDPKSYKHLDESHLTCNEPPLEIPEDNTENLNVVYTYSIKFEA</sequence>
<keyword evidence="6" id="KW-0472">Membrane</keyword>
<gene>
    <name evidence="8" type="ORF">A6R68_00452</name>
</gene>
<evidence type="ECO:0000256" key="1">
    <source>
        <dbReference type="ARBA" id="ARBA00004141"/>
    </source>
</evidence>
<dbReference type="PANTHER" id="PTHR10766:SF176">
    <property type="entry name" value="TRANSMEMBRANE 9 SUPERFAMILY MEMBER"/>
    <property type="match status" value="1"/>
</dbReference>
<dbReference type="OrthoDB" id="1666796at2759"/>
<evidence type="ECO:0000256" key="3">
    <source>
        <dbReference type="ARBA" id="ARBA00022692"/>
    </source>
</evidence>
<evidence type="ECO:0000256" key="2">
    <source>
        <dbReference type="ARBA" id="ARBA00005227"/>
    </source>
</evidence>
<dbReference type="GO" id="GO:0016020">
    <property type="term" value="C:membrane"/>
    <property type="evidence" value="ECO:0007669"/>
    <property type="project" value="UniProtKB-SubCell"/>
</dbReference>
<comment type="subcellular location">
    <subcellularLocation>
        <location evidence="1">Membrane</location>
        <topology evidence="1">Multi-pass membrane protein</topology>
    </subcellularLocation>
</comment>
<dbReference type="AlphaFoldDB" id="A0A1A6GXW3"/>
<comment type="similarity">
    <text evidence="2 7">Belongs to the nonaspanin (TM9SF) (TC 9.A.2) family.</text>
</comment>
<keyword evidence="9" id="KW-1185">Reference proteome</keyword>
<dbReference type="Pfam" id="PF02990">
    <property type="entry name" value="EMP70"/>
    <property type="match status" value="1"/>
</dbReference>
<dbReference type="PANTHER" id="PTHR10766">
    <property type="entry name" value="TRANSMEMBRANE 9 SUPERFAMILY PROTEIN"/>
    <property type="match status" value="1"/>
</dbReference>